<dbReference type="PANTHER" id="PTHR43271">
    <property type="entry name" value="BLL2771 PROTEIN"/>
    <property type="match status" value="1"/>
</dbReference>
<dbReference type="InterPro" id="IPR020846">
    <property type="entry name" value="MFS_dom"/>
</dbReference>
<evidence type="ECO:0000256" key="8">
    <source>
        <dbReference type="SAM" id="MobiDB-lite"/>
    </source>
</evidence>
<dbReference type="Gene3D" id="1.20.1250.20">
    <property type="entry name" value="MFS general substrate transporter like domains"/>
    <property type="match status" value="2"/>
</dbReference>
<keyword evidence="3" id="KW-0813">Transport</keyword>
<evidence type="ECO:0000313" key="12">
    <source>
        <dbReference type="Proteomes" id="UP001556631"/>
    </source>
</evidence>
<evidence type="ECO:0000256" key="2">
    <source>
        <dbReference type="ARBA" id="ARBA00008335"/>
    </source>
</evidence>
<dbReference type="PROSITE" id="PS50850">
    <property type="entry name" value="MFS"/>
    <property type="match status" value="1"/>
</dbReference>
<feature type="transmembrane region" description="Helical" evidence="9">
    <location>
        <begin position="363"/>
        <end position="382"/>
    </location>
</feature>
<evidence type="ECO:0000256" key="9">
    <source>
        <dbReference type="SAM" id="Phobius"/>
    </source>
</evidence>
<feature type="transmembrane region" description="Helical" evidence="9">
    <location>
        <begin position="388"/>
        <end position="406"/>
    </location>
</feature>
<comment type="caution">
    <text evidence="11">The sequence shown here is derived from an EMBL/GenBank/DDBJ whole genome shotgun (WGS) entry which is preliminary data.</text>
</comment>
<keyword evidence="4" id="KW-1003">Cell membrane</keyword>
<dbReference type="Proteomes" id="UP001556631">
    <property type="component" value="Unassembled WGS sequence"/>
</dbReference>
<dbReference type="Pfam" id="PF07690">
    <property type="entry name" value="MFS_1"/>
    <property type="match status" value="1"/>
</dbReference>
<evidence type="ECO:0000313" key="11">
    <source>
        <dbReference type="EMBL" id="MEX0426243.1"/>
    </source>
</evidence>
<name>A0ABV3SW12_9ACTN</name>
<evidence type="ECO:0000256" key="7">
    <source>
        <dbReference type="ARBA" id="ARBA00023136"/>
    </source>
</evidence>
<dbReference type="RefSeq" id="WP_367990897.1">
    <property type="nucleotide sequence ID" value="NZ_JBFPJR010000002.1"/>
</dbReference>
<comment type="similarity">
    <text evidence="2">Belongs to the major facilitator superfamily.</text>
</comment>
<feature type="transmembrane region" description="Helical" evidence="9">
    <location>
        <begin position="236"/>
        <end position="256"/>
    </location>
</feature>
<feature type="transmembrane region" description="Helical" evidence="9">
    <location>
        <begin position="68"/>
        <end position="88"/>
    </location>
</feature>
<evidence type="ECO:0000256" key="1">
    <source>
        <dbReference type="ARBA" id="ARBA00004651"/>
    </source>
</evidence>
<feature type="transmembrane region" description="Helical" evidence="9">
    <location>
        <begin position="185"/>
        <end position="205"/>
    </location>
</feature>
<dbReference type="CDD" id="cd17324">
    <property type="entry name" value="MFS_NepI_like"/>
    <property type="match status" value="1"/>
</dbReference>
<keyword evidence="6 9" id="KW-1133">Transmembrane helix</keyword>
<keyword evidence="12" id="KW-1185">Reference proteome</keyword>
<feature type="transmembrane region" description="Helical" evidence="9">
    <location>
        <begin position="301"/>
        <end position="318"/>
    </location>
</feature>
<protein>
    <submittedName>
        <fullName evidence="11">MFS transporter</fullName>
    </submittedName>
</protein>
<reference evidence="11 12" key="1">
    <citation type="submission" date="2024-07" db="EMBL/GenBank/DDBJ databases">
        <authorList>
            <person name="Lee S."/>
            <person name="Kang M."/>
        </authorList>
    </citation>
    <scope>NUCLEOTIDE SEQUENCE [LARGE SCALE GENOMIC DNA]</scope>
    <source>
        <strain evidence="11 12">DS6</strain>
    </source>
</reference>
<proteinExistence type="inferred from homology"/>
<feature type="transmembrane region" description="Helical" evidence="9">
    <location>
        <begin position="31"/>
        <end position="48"/>
    </location>
</feature>
<organism evidence="11 12">
    <name type="scientific">Nocardioides eburneus</name>
    <dbReference type="NCBI Taxonomy" id="3231482"/>
    <lineage>
        <taxon>Bacteria</taxon>
        <taxon>Bacillati</taxon>
        <taxon>Actinomycetota</taxon>
        <taxon>Actinomycetes</taxon>
        <taxon>Propionibacteriales</taxon>
        <taxon>Nocardioidaceae</taxon>
        <taxon>Nocardioides</taxon>
    </lineage>
</organism>
<keyword evidence="7 9" id="KW-0472">Membrane</keyword>
<evidence type="ECO:0000256" key="3">
    <source>
        <dbReference type="ARBA" id="ARBA00022448"/>
    </source>
</evidence>
<dbReference type="InterPro" id="IPR011701">
    <property type="entry name" value="MFS"/>
</dbReference>
<gene>
    <name evidence="11" type="ORF">AB3X52_01335</name>
</gene>
<dbReference type="SUPFAM" id="SSF103473">
    <property type="entry name" value="MFS general substrate transporter"/>
    <property type="match status" value="1"/>
</dbReference>
<dbReference type="InterPro" id="IPR036259">
    <property type="entry name" value="MFS_trans_sf"/>
</dbReference>
<feature type="domain" description="Major facilitator superfamily (MFS) profile" evidence="10">
    <location>
        <begin position="31"/>
        <end position="410"/>
    </location>
</feature>
<accession>A0ABV3SW12</accession>
<sequence>MSPTATLPSSPDADERAWTGHRRGSSGYRRILVALGAAGVATFAQLYSTQGILPLVGSSLQVSAAASALTVSCATLGLAAAVLSWSWVADRIGRAPAMKVALAAAAVLGLLTPLAPSYAALLALRVLEGVALGGVPALAVAYLHEEVHASQAAVAAGTYISGTTIGGLLGRVVSGPFADLGGWRTGVAAVGVMSAVAAVLFLVLVPPARGFTRPSGRPEVGVWRGIVVNLRDPRTLVLYAQAFLLMGGFVAVYNYLGFRLERSPFGLPVTVSSLLFLAYLAGTVSSRVAGGLAARHGRRPVLLVSTVVMVAGVALTLPDWLPTVLLGLVVMTAGFFGAHSTASGWVGHRATVGKAQATSLYNLFYYGGSSLFGWVGGFAFLAGWWGTAGMVMLLAVVALVWAALGAQRRGTPGPSRRSTRK</sequence>
<keyword evidence="5 9" id="KW-0812">Transmembrane</keyword>
<evidence type="ECO:0000256" key="4">
    <source>
        <dbReference type="ARBA" id="ARBA00022475"/>
    </source>
</evidence>
<feature type="transmembrane region" description="Helical" evidence="9">
    <location>
        <begin position="100"/>
        <end position="120"/>
    </location>
</feature>
<dbReference type="EMBL" id="JBFPJR010000002">
    <property type="protein sequence ID" value="MEX0426243.1"/>
    <property type="molecule type" value="Genomic_DNA"/>
</dbReference>
<feature type="transmembrane region" description="Helical" evidence="9">
    <location>
        <begin position="126"/>
        <end position="143"/>
    </location>
</feature>
<feature type="region of interest" description="Disordered" evidence="8">
    <location>
        <begin position="1"/>
        <end position="21"/>
    </location>
</feature>
<evidence type="ECO:0000259" key="10">
    <source>
        <dbReference type="PROSITE" id="PS50850"/>
    </source>
</evidence>
<dbReference type="PANTHER" id="PTHR43271:SF1">
    <property type="entry name" value="INNER MEMBRANE TRANSPORT PROTEIN YNFM"/>
    <property type="match status" value="1"/>
</dbReference>
<feature type="transmembrane region" description="Helical" evidence="9">
    <location>
        <begin position="152"/>
        <end position="173"/>
    </location>
</feature>
<evidence type="ECO:0000256" key="6">
    <source>
        <dbReference type="ARBA" id="ARBA00022989"/>
    </source>
</evidence>
<comment type="subcellular location">
    <subcellularLocation>
        <location evidence="1">Cell membrane</location>
        <topology evidence="1">Multi-pass membrane protein</topology>
    </subcellularLocation>
</comment>
<evidence type="ECO:0000256" key="5">
    <source>
        <dbReference type="ARBA" id="ARBA00022692"/>
    </source>
</evidence>
<feature type="transmembrane region" description="Helical" evidence="9">
    <location>
        <begin position="268"/>
        <end position="289"/>
    </location>
</feature>
<feature type="transmembrane region" description="Helical" evidence="9">
    <location>
        <begin position="324"/>
        <end position="342"/>
    </location>
</feature>